<dbReference type="HOGENOM" id="CLU_129918_0_0_6"/>
<dbReference type="RefSeq" id="WP_005217767.1">
    <property type="nucleotide sequence ID" value="NZ_KB850089.1"/>
</dbReference>
<comment type="caution">
    <text evidence="1">The sequence shown here is derived from an EMBL/GenBank/DDBJ whole genome shotgun (WGS) entry which is preliminary data.</text>
</comment>
<sequence length="180" mass="20445">MSLEIDSRIEKYLSNSLQGLNLLYSAKLYGQMLVLLYSCIDAMGLLDAPPSQIKATGDSFKNWVKKYMLGDPRINFNELDFWAARCAVLHTFTSQSDLSNDNKAKELQYYAGAKDSPQAKLFAFTTPLIDGGKHIPVHIEDTYLVFLKALKTFCHQLTTNCKNDQAYEKRLNKVLQMFSL</sequence>
<gene>
    <name evidence="1" type="ORF">F900_02349</name>
</gene>
<dbReference type="PATRIC" id="fig|1217705.3.peg.2286"/>
<dbReference type="AlphaFoldDB" id="N9LTU7"/>
<dbReference type="Proteomes" id="UP000013248">
    <property type="component" value="Unassembled WGS sequence"/>
</dbReference>
<accession>N9LTU7</accession>
<organism evidence="1 2">
    <name type="scientific">Acinetobacter modestus</name>
    <dbReference type="NCBI Taxonomy" id="1776740"/>
    <lineage>
        <taxon>Bacteria</taxon>
        <taxon>Pseudomonadati</taxon>
        <taxon>Pseudomonadota</taxon>
        <taxon>Gammaproteobacteria</taxon>
        <taxon>Moraxellales</taxon>
        <taxon>Moraxellaceae</taxon>
        <taxon>Acinetobacter</taxon>
    </lineage>
</organism>
<evidence type="ECO:0000313" key="1">
    <source>
        <dbReference type="EMBL" id="ENW99752.1"/>
    </source>
</evidence>
<name>N9LTU7_9GAMM</name>
<protein>
    <submittedName>
        <fullName evidence="1">Uncharacterized protein</fullName>
    </submittedName>
</protein>
<reference evidence="1 2" key="1">
    <citation type="submission" date="2013-02" db="EMBL/GenBank/DDBJ databases">
        <title>The Genome Sequence of Acinetobacter sp. ANC 3862.</title>
        <authorList>
            <consortium name="The Broad Institute Genome Sequencing Platform"/>
            <consortium name="The Broad Institute Genome Sequencing Center for Infectious Disease"/>
            <person name="Cerqueira G."/>
            <person name="Feldgarden M."/>
            <person name="Courvalin P."/>
            <person name="Perichon B."/>
            <person name="Grillot-Courvalin C."/>
            <person name="Clermont D."/>
            <person name="Rocha E."/>
            <person name="Yoon E.-J."/>
            <person name="Nemec A."/>
            <person name="Walker B."/>
            <person name="Young S.K."/>
            <person name="Zeng Q."/>
            <person name="Gargeya S."/>
            <person name="Fitzgerald M."/>
            <person name="Haas B."/>
            <person name="Abouelleil A."/>
            <person name="Alvarado L."/>
            <person name="Arachchi H.M."/>
            <person name="Berlin A.M."/>
            <person name="Chapman S.B."/>
            <person name="Dewar J."/>
            <person name="Goldberg J."/>
            <person name="Griggs A."/>
            <person name="Gujja S."/>
            <person name="Hansen M."/>
            <person name="Howarth C."/>
            <person name="Imamovic A."/>
            <person name="Larimer J."/>
            <person name="McCowan C."/>
            <person name="Murphy C."/>
            <person name="Neiman D."/>
            <person name="Pearson M."/>
            <person name="Priest M."/>
            <person name="Roberts A."/>
            <person name="Saif S."/>
            <person name="Shea T."/>
            <person name="Sisk P."/>
            <person name="Sykes S."/>
            <person name="Wortman J."/>
            <person name="Nusbaum C."/>
            <person name="Birren B."/>
        </authorList>
    </citation>
    <scope>NUCLEOTIDE SEQUENCE [LARGE SCALE GENOMIC DNA]</scope>
    <source>
        <strain evidence="1 2">ANC 3862</strain>
    </source>
</reference>
<evidence type="ECO:0000313" key="2">
    <source>
        <dbReference type="Proteomes" id="UP000013248"/>
    </source>
</evidence>
<dbReference type="EMBL" id="APRP01000027">
    <property type="protein sequence ID" value="ENW99752.1"/>
    <property type="molecule type" value="Genomic_DNA"/>
</dbReference>
<dbReference type="eggNOG" id="ENOG502ZKA4">
    <property type="taxonomic scope" value="Bacteria"/>
</dbReference>
<proteinExistence type="predicted"/>